<accession>A0AAV4VI40</accession>
<protein>
    <submittedName>
        <fullName evidence="1">Uncharacterized protein</fullName>
    </submittedName>
</protein>
<evidence type="ECO:0000313" key="2">
    <source>
        <dbReference type="Proteomes" id="UP001054837"/>
    </source>
</evidence>
<gene>
    <name evidence="1" type="ORF">CDAR_586911</name>
</gene>
<name>A0AAV4VI40_9ARAC</name>
<dbReference type="EMBL" id="BPLQ01013104">
    <property type="protein sequence ID" value="GIY69806.1"/>
    <property type="molecule type" value="Genomic_DNA"/>
</dbReference>
<reference evidence="1 2" key="1">
    <citation type="submission" date="2021-06" db="EMBL/GenBank/DDBJ databases">
        <title>Caerostris darwini draft genome.</title>
        <authorList>
            <person name="Kono N."/>
            <person name="Arakawa K."/>
        </authorList>
    </citation>
    <scope>NUCLEOTIDE SEQUENCE [LARGE SCALE GENOMIC DNA]</scope>
</reference>
<keyword evidence="2" id="KW-1185">Reference proteome</keyword>
<proteinExistence type="predicted"/>
<dbReference type="Proteomes" id="UP001054837">
    <property type="component" value="Unassembled WGS sequence"/>
</dbReference>
<sequence length="80" mass="8684">MENGKIENPIAGACKPFPGSYRSSAGAKTLKRLTLMPLSSESAEFQSPSLCRKIKRARAMHFHRDEKSGNSCASSDGPQE</sequence>
<dbReference type="AlphaFoldDB" id="A0AAV4VI40"/>
<organism evidence="1 2">
    <name type="scientific">Caerostris darwini</name>
    <dbReference type="NCBI Taxonomy" id="1538125"/>
    <lineage>
        <taxon>Eukaryota</taxon>
        <taxon>Metazoa</taxon>
        <taxon>Ecdysozoa</taxon>
        <taxon>Arthropoda</taxon>
        <taxon>Chelicerata</taxon>
        <taxon>Arachnida</taxon>
        <taxon>Araneae</taxon>
        <taxon>Araneomorphae</taxon>
        <taxon>Entelegynae</taxon>
        <taxon>Araneoidea</taxon>
        <taxon>Araneidae</taxon>
        <taxon>Caerostris</taxon>
    </lineage>
</organism>
<evidence type="ECO:0000313" key="1">
    <source>
        <dbReference type="EMBL" id="GIY69806.1"/>
    </source>
</evidence>
<comment type="caution">
    <text evidence="1">The sequence shown here is derived from an EMBL/GenBank/DDBJ whole genome shotgun (WGS) entry which is preliminary data.</text>
</comment>